<sequence>MRNPEVWEVWEVWEGWEVWEDGEEIFPPTLPSLPTPRYPYVRNSGYQFFLVSHIIFAPSKRGCFFVSCLMNRVRRNKC</sequence>
<organism evidence="1 2">
    <name type="scientific">Nostoc spongiaeforme FACHB-130</name>
    <dbReference type="NCBI Taxonomy" id="1357510"/>
    <lineage>
        <taxon>Bacteria</taxon>
        <taxon>Bacillati</taxon>
        <taxon>Cyanobacteriota</taxon>
        <taxon>Cyanophyceae</taxon>
        <taxon>Nostocales</taxon>
        <taxon>Nostocaceae</taxon>
        <taxon>Nostoc</taxon>
    </lineage>
</organism>
<gene>
    <name evidence="1" type="ORF">H6G74_01125</name>
</gene>
<reference evidence="1 2" key="1">
    <citation type="journal article" date="2020" name="ISME J.">
        <title>Comparative genomics reveals insights into cyanobacterial evolution and habitat adaptation.</title>
        <authorList>
            <person name="Chen M.Y."/>
            <person name="Teng W.K."/>
            <person name="Zhao L."/>
            <person name="Hu C.X."/>
            <person name="Zhou Y.K."/>
            <person name="Han B.P."/>
            <person name="Song L.R."/>
            <person name="Shu W.S."/>
        </authorList>
    </citation>
    <scope>NUCLEOTIDE SEQUENCE [LARGE SCALE GENOMIC DNA]</scope>
    <source>
        <strain evidence="1 2">FACHB-130</strain>
    </source>
</reference>
<proteinExistence type="predicted"/>
<dbReference type="Proteomes" id="UP000603457">
    <property type="component" value="Unassembled WGS sequence"/>
</dbReference>
<evidence type="ECO:0000313" key="2">
    <source>
        <dbReference type="Proteomes" id="UP000603457"/>
    </source>
</evidence>
<evidence type="ECO:0000313" key="1">
    <source>
        <dbReference type="EMBL" id="MBD2592928.1"/>
    </source>
</evidence>
<protein>
    <submittedName>
        <fullName evidence="1">Uncharacterized protein</fullName>
    </submittedName>
</protein>
<keyword evidence="2" id="KW-1185">Reference proteome</keyword>
<accession>A0ABR8FN96</accession>
<name>A0ABR8FN96_9NOSO</name>
<dbReference type="EMBL" id="JACJTB010000001">
    <property type="protein sequence ID" value="MBD2592928.1"/>
    <property type="molecule type" value="Genomic_DNA"/>
</dbReference>
<comment type="caution">
    <text evidence="1">The sequence shown here is derived from an EMBL/GenBank/DDBJ whole genome shotgun (WGS) entry which is preliminary data.</text>
</comment>